<dbReference type="Proteomes" id="UP001165367">
    <property type="component" value="Unassembled WGS sequence"/>
</dbReference>
<reference evidence="5" key="1">
    <citation type="submission" date="2022-01" db="EMBL/GenBank/DDBJ databases">
        <authorList>
            <person name="Jo J.-H."/>
            <person name="Im W.-T."/>
        </authorList>
    </citation>
    <scope>NUCLEOTIDE SEQUENCE</scope>
    <source>
        <strain evidence="5">NA20</strain>
    </source>
</reference>
<organism evidence="5 6">
    <name type="scientific">Terrimonas ginsenosidimutans</name>
    <dbReference type="NCBI Taxonomy" id="2908004"/>
    <lineage>
        <taxon>Bacteria</taxon>
        <taxon>Pseudomonadati</taxon>
        <taxon>Bacteroidota</taxon>
        <taxon>Chitinophagia</taxon>
        <taxon>Chitinophagales</taxon>
        <taxon>Chitinophagaceae</taxon>
        <taxon>Terrimonas</taxon>
    </lineage>
</organism>
<evidence type="ECO:0000313" key="5">
    <source>
        <dbReference type="EMBL" id="MCG2615138.1"/>
    </source>
</evidence>
<dbReference type="RefSeq" id="WP_237872212.1">
    <property type="nucleotide sequence ID" value="NZ_JAKLTR010000007.1"/>
</dbReference>
<dbReference type="InterPro" id="IPR013751">
    <property type="entry name" value="ACP_syn_III_N"/>
</dbReference>
<feature type="domain" description="Beta-ketoacyl-[acyl-carrier-protein] synthase III N-terminal" evidence="4">
    <location>
        <begin position="130"/>
        <end position="208"/>
    </location>
</feature>
<protein>
    <submittedName>
        <fullName evidence="5">Ketoacyl-ACP synthase III</fullName>
    </submittedName>
</protein>
<dbReference type="EMBL" id="JAKLTR010000007">
    <property type="protein sequence ID" value="MCG2615138.1"/>
    <property type="molecule type" value="Genomic_DNA"/>
</dbReference>
<evidence type="ECO:0000259" key="4">
    <source>
        <dbReference type="Pfam" id="PF08545"/>
    </source>
</evidence>
<keyword evidence="1" id="KW-0808">Transferase</keyword>
<dbReference type="PANTHER" id="PTHR34069">
    <property type="entry name" value="3-OXOACYL-[ACYL-CARRIER-PROTEIN] SYNTHASE 3"/>
    <property type="match status" value="1"/>
</dbReference>
<evidence type="ECO:0000256" key="2">
    <source>
        <dbReference type="ARBA" id="ARBA00023315"/>
    </source>
</evidence>
<dbReference type="Pfam" id="PF08541">
    <property type="entry name" value="ACP_syn_III_C"/>
    <property type="match status" value="1"/>
</dbReference>
<dbReference type="PANTHER" id="PTHR34069:SF3">
    <property type="entry name" value="ACYL-COA:ACYL-COA ALKYLTRANSFERASE"/>
    <property type="match status" value="1"/>
</dbReference>
<dbReference type="SUPFAM" id="SSF53901">
    <property type="entry name" value="Thiolase-like"/>
    <property type="match status" value="1"/>
</dbReference>
<sequence>MQRSIITGTGAYIPAVVKKNEDFGSEGFYDVKHHRINQPVEVILEKFTQITGIVERRYAPDNIVASDMAAYAATEAILESQTDIETIDQIIVAHNYGDIKTNTIQTDSVPSLASRVKHKLGIINPYCVAYDVLFGCPGWLQGLIQADLYLKAGAAKKCLVIGTETLSRVTDFSDRDGMIFSDGAGACMLEAGEDGIERGIIGTAARSDCRDEAFYIDFGQSHSPDLNSSRRFIKMNGRKVYEYALKYVPEAMKDCLDKSGVPVHALKKIFIHQANEKMDDAIVKAFYKLYEIDNPPEYIMPMSIHWLGNSSVATIPTLLDLVRKGKIDNQELRTGDIVMFASVGAGMNINAACYRY</sequence>
<proteinExistence type="predicted"/>
<dbReference type="Gene3D" id="3.40.47.10">
    <property type="match status" value="2"/>
</dbReference>
<dbReference type="InterPro" id="IPR013747">
    <property type="entry name" value="ACP_syn_III_C"/>
</dbReference>
<evidence type="ECO:0000313" key="6">
    <source>
        <dbReference type="Proteomes" id="UP001165367"/>
    </source>
</evidence>
<feature type="domain" description="Beta-ketoacyl-[acyl-carrier-protein] synthase III C-terminal" evidence="3">
    <location>
        <begin position="256"/>
        <end position="356"/>
    </location>
</feature>
<keyword evidence="2" id="KW-0012">Acyltransferase</keyword>
<comment type="caution">
    <text evidence="5">The sequence shown here is derived from an EMBL/GenBank/DDBJ whole genome shotgun (WGS) entry which is preliminary data.</text>
</comment>
<evidence type="ECO:0000256" key="1">
    <source>
        <dbReference type="ARBA" id="ARBA00022679"/>
    </source>
</evidence>
<evidence type="ECO:0000259" key="3">
    <source>
        <dbReference type="Pfam" id="PF08541"/>
    </source>
</evidence>
<gene>
    <name evidence="5" type="ORF">LZZ85_12635</name>
</gene>
<dbReference type="Pfam" id="PF08545">
    <property type="entry name" value="ACP_syn_III"/>
    <property type="match status" value="1"/>
</dbReference>
<name>A0ABS9KS29_9BACT</name>
<dbReference type="InterPro" id="IPR016039">
    <property type="entry name" value="Thiolase-like"/>
</dbReference>
<keyword evidence="6" id="KW-1185">Reference proteome</keyword>
<dbReference type="CDD" id="cd00830">
    <property type="entry name" value="KAS_III"/>
    <property type="match status" value="1"/>
</dbReference>
<accession>A0ABS9KS29</accession>